<gene>
    <name evidence="1" type="ORF">BU26DRAFT_499119</name>
</gene>
<dbReference type="AlphaFoldDB" id="A0A6A6J283"/>
<protein>
    <recommendedName>
        <fullName evidence="3">Cytochrome P450</fullName>
    </recommendedName>
</protein>
<name>A0A6A6J283_9PLEO</name>
<evidence type="ECO:0000313" key="1">
    <source>
        <dbReference type="EMBL" id="KAF2256457.1"/>
    </source>
</evidence>
<reference evidence="1" key="1">
    <citation type="journal article" date="2020" name="Stud. Mycol.">
        <title>101 Dothideomycetes genomes: a test case for predicting lifestyles and emergence of pathogens.</title>
        <authorList>
            <person name="Haridas S."/>
            <person name="Albert R."/>
            <person name="Binder M."/>
            <person name="Bloem J."/>
            <person name="Labutti K."/>
            <person name="Salamov A."/>
            <person name="Andreopoulos B."/>
            <person name="Baker S."/>
            <person name="Barry K."/>
            <person name="Bills G."/>
            <person name="Bluhm B."/>
            <person name="Cannon C."/>
            <person name="Castanera R."/>
            <person name="Culley D."/>
            <person name="Daum C."/>
            <person name="Ezra D."/>
            <person name="Gonzalez J."/>
            <person name="Henrissat B."/>
            <person name="Kuo A."/>
            <person name="Liang C."/>
            <person name="Lipzen A."/>
            <person name="Lutzoni F."/>
            <person name="Magnuson J."/>
            <person name="Mondo S."/>
            <person name="Nolan M."/>
            <person name="Ohm R."/>
            <person name="Pangilinan J."/>
            <person name="Park H.-J."/>
            <person name="Ramirez L."/>
            <person name="Alfaro M."/>
            <person name="Sun H."/>
            <person name="Tritt A."/>
            <person name="Yoshinaga Y."/>
            <person name="Zwiers L.-H."/>
            <person name="Turgeon B."/>
            <person name="Goodwin S."/>
            <person name="Spatafora J."/>
            <person name="Crous P."/>
            <person name="Grigoriev I."/>
        </authorList>
    </citation>
    <scope>NUCLEOTIDE SEQUENCE</scope>
    <source>
        <strain evidence="1">CBS 122368</strain>
    </source>
</reference>
<sequence length="179" mass="21028">MPRAFIILQYQAKAPEVPREKKTHQREFLTPLHHASTASHYCHVYSRVHHLKTYRLPLALRVPPHSALLHSLFQLTIASLFDLFPNPDMDGLLTVVWPLSFIAYWALWITYARSWHSLARIPGPLWPSVSRTWLMYRMYIRDLEIMQRALYEKYIPLLRTAPDEVLIGNPEAISQIYPI</sequence>
<keyword evidence="2" id="KW-1185">Reference proteome</keyword>
<evidence type="ECO:0008006" key="3">
    <source>
        <dbReference type="Google" id="ProtNLM"/>
    </source>
</evidence>
<dbReference type="RefSeq" id="XP_033691461.1">
    <property type="nucleotide sequence ID" value="XM_033826384.1"/>
</dbReference>
<proteinExistence type="predicted"/>
<dbReference type="GeneID" id="54579714"/>
<accession>A0A6A6J283</accession>
<evidence type="ECO:0000313" key="2">
    <source>
        <dbReference type="Proteomes" id="UP000800094"/>
    </source>
</evidence>
<dbReference type="OrthoDB" id="3934656at2759"/>
<dbReference type="EMBL" id="ML987189">
    <property type="protein sequence ID" value="KAF2256457.1"/>
    <property type="molecule type" value="Genomic_DNA"/>
</dbReference>
<dbReference type="Proteomes" id="UP000800094">
    <property type="component" value="Unassembled WGS sequence"/>
</dbReference>
<organism evidence="1 2">
    <name type="scientific">Trematosphaeria pertusa</name>
    <dbReference type="NCBI Taxonomy" id="390896"/>
    <lineage>
        <taxon>Eukaryota</taxon>
        <taxon>Fungi</taxon>
        <taxon>Dikarya</taxon>
        <taxon>Ascomycota</taxon>
        <taxon>Pezizomycotina</taxon>
        <taxon>Dothideomycetes</taxon>
        <taxon>Pleosporomycetidae</taxon>
        <taxon>Pleosporales</taxon>
        <taxon>Massarineae</taxon>
        <taxon>Trematosphaeriaceae</taxon>
        <taxon>Trematosphaeria</taxon>
    </lineage>
</organism>